<gene>
    <name evidence="2" type="ORF">AVEN_84207_1</name>
</gene>
<dbReference type="AlphaFoldDB" id="A0A4Y2L3J9"/>
<reference evidence="2 3" key="1">
    <citation type="journal article" date="2019" name="Sci. Rep.">
        <title>Orb-weaving spider Araneus ventricosus genome elucidates the spidroin gene catalogue.</title>
        <authorList>
            <person name="Kono N."/>
            <person name="Nakamura H."/>
            <person name="Ohtoshi R."/>
            <person name="Moran D.A.P."/>
            <person name="Shinohara A."/>
            <person name="Yoshida Y."/>
            <person name="Fujiwara M."/>
            <person name="Mori M."/>
            <person name="Tomita M."/>
            <person name="Arakawa K."/>
        </authorList>
    </citation>
    <scope>NUCLEOTIDE SEQUENCE [LARGE SCALE GENOMIC DNA]</scope>
</reference>
<sequence>MKRVTNKMTIHMTTRECGLDHRPRAMEPPSANSPDALASVRLPNQAMHACPSSFARGAPYTTHRTPTPRPQIEHSALLRPSSTQAMWPFPSGTHTRPKAINTGHRPPRIMSDIHFPGGLLVTMVTTATRLRRLVQLQFRIGPCFMHR</sequence>
<organism evidence="2 3">
    <name type="scientific">Araneus ventricosus</name>
    <name type="common">Orbweaver spider</name>
    <name type="synonym">Epeira ventricosa</name>
    <dbReference type="NCBI Taxonomy" id="182803"/>
    <lineage>
        <taxon>Eukaryota</taxon>
        <taxon>Metazoa</taxon>
        <taxon>Ecdysozoa</taxon>
        <taxon>Arthropoda</taxon>
        <taxon>Chelicerata</taxon>
        <taxon>Arachnida</taxon>
        <taxon>Araneae</taxon>
        <taxon>Araneomorphae</taxon>
        <taxon>Entelegynae</taxon>
        <taxon>Araneoidea</taxon>
        <taxon>Araneidae</taxon>
        <taxon>Araneus</taxon>
    </lineage>
</organism>
<dbReference type="EMBL" id="BGPR01005260">
    <property type="protein sequence ID" value="GBN08377.1"/>
    <property type="molecule type" value="Genomic_DNA"/>
</dbReference>
<accession>A0A4Y2L3J9</accession>
<dbReference type="Proteomes" id="UP000499080">
    <property type="component" value="Unassembled WGS sequence"/>
</dbReference>
<feature type="region of interest" description="Disordered" evidence="1">
    <location>
        <begin position="51"/>
        <end position="70"/>
    </location>
</feature>
<protein>
    <submittedName>
        <fullName evidence="2">Uncharacterized protein</fullName>
    </submittedName>
</protein>
<proteinExistence type="predicted"/>
<evidence type="ECO:0000313" key="2">
    <source>
        <dbReference type="EMBL" id="GBN08377.1"/>
    </source>
</evidence>
<evidence type="ECO:0000256" key="1">
    <source>
        <dbReference type="SAM" id="MobiDB-lite"/>
    </source>
</evidence>
<evidence type="ECO:0000313" key="3">
    <source>
        <dbReference type="Proteomes" id="UP000499080"/>
    </source>
</evidence>
<name>A0A4Y2L3J9_ARAVE</name>
<keyword evidence="3" id="KW-1185">Reference proteome</keyword>
<comment type="caution">
    <text evidence="2">The sequence shown here is derived from an EMBL/GenBank/DDBJ whole genome shotgun (WGS) entry which is preliminary data.</text>
</comment>